<evidence type="ECO:0000256" key="2">
    <source>
        <dbReference type="ARBA" id="ARBA00023239"/>
    </source>
</evidence>
<organism evidence="5">
    <name type="scientific">freshwater metagenome</name>
    <dbReference type="NCBI Taxonomy" id="449393"/>
    <lineage>
        <taxon>unclassified sequences</taxon>
        <taxon>metagenomes</taxon>
        <taxon>ecological metagenomes</taxon>
    </lineage>
</organism>
<evidence type="ECO:0000259" key="3">
    <source>
        <dbReference type="SMART" id="SM01007"/>
    </source>
</evidence>
<dbReference type="AlphaFoldDB" id="A0A6J7ART4"/>
<evidence type="ECO:0000313" key="4">
    <source>
        <dbReference type="EMBL" id="CAB4763022.1"/>
    </source>
</evidence>
<keyword evidence="1" id="KW-0479">Metal-binding</keyword>
<dbReference type="PANTHER" id="PTHR22789:SF0">
    <property type="entry name" value="3-OXO-TETRONATE 4-PHOSPHATE DECARBOXYLASE-RELATED"/>
    <property type="match status" value="1"/>
</dbReference>
<dbReference type="GO" id="GO:0019323">
    <property type="term" value="P:pentose catabolic process"/>
    <property type="evidence" value="ECO:0007669"/>
    <property type="project" value="TreeGrafter"/>
</dbReference>
<dbReference type="SUPFAM" id="SSF53639">
    <property type="entry name" value="AraD/HMP-PK domain-like"/>
    <property type="match status" value="1"/>
</dbReference>
<evidence type="ECO:0000313" key="7">
    <source>
        <dbReference type="EMBL" id="CAB5015325.1"/>
    </source>
</evidence>
<protein>
    <submittedName>
        <fullName evidence="5">Unannotated protein</fullName>
    </submittedName>
</protein>
<dbReference type="EMBL" id="CAFBOS010000189">
    <property type="protein sequence ID" value="CAB5015325.1"/>
    <property type="molecule type" value="Genomic_DNA"/>
</dbReference>
<dbReference type="InterPro" id="IPR036409">
    <property type="entry name" value="Aldolase_II/adducin_N_sf"/>
</dbReference>
<proteinExistence type="predicted"/>
<reference evidence="5" key="1">
    <citation type="submission" date="2020-05" db="EMBL/GenBank/DDBJ databases">
        <authorList>
            <person name="Chiriac C."/>
            <person name="Salcher M."/>
            <person name="Ghai R."/>
            <person name="Kavagutti S V."/>
        </authorList>
    </citation>
    <scope>NUCLEOTIDE SEQUENCE</scope>
</reference>
<dbReference type="InterPro" id="IPR001303">
    <property type="entry name" value="Aldolase_II/adducin_N"/>
</dbReference>
<dbReference type="Pfam" id="PF00596">
    <property type="entry name" value="Aldolase_II"/>
    <property type="match status" value="1"/>
</dbReference>
<dbReference type="SMART" id="SM01007">
    <property type="entry name" value="Aldolase_II"/>
    <property type="match status" value="1"/>
</dbReference>
<dbReference type="EMBL" id="CAFBMH010000031">
    <property type="protein sequence ID" value="CAB4905342.1"/>
    <property type="molecule type" value="Genomic_DNA"/>
</dbReference>
<dbReference type="GO" id="GO:0046872">
    <property type="term" value="F:metal ion binding"/>
    <property type="evidence" value="ECO:0007669"/>
    <property type="project" value="UniProtKB-KW"/>
</dbReference>
<keyword evidence="2" id="KW-0456">Lyase</keyword>
<dbReference type="GO" id="GO:0005829">
    <property type="term" value="C:cytosol"/>
    <property type="evidence" value="ECO:0007669"/>
    <property type="project" value="TreeGrafter"/>
</dbReference>
<name>A0A6J7ART4_9ZZZZ</name>
<gene>
    <name evidence="4" type="ORF">UFOPK2754_02540</name>
    <name evidence="5" type="ORF">UFOPK3139_02493</name>
    <name evidence="6" type="ORF">UFOPK3543_01104</name>
    <name evidence="7" type="ORF">UFOPK3967_02460</name>
</gene>
<accession>A0A6J7ART4</accession>
<dbReference type="EMBL" id="CAEZYR010000118">
    <property type="protein sequence ID" value="CAB4763022.1"/>
    <property type="molecule type" value="Genomic_DNA"/>
</dbReference>
<feature type="domain" description="Class II aldolase/adducin N-terminal" evidence="3">
    <location>
        <begin position="27"/>
        <end position="204"/>
    </location>
</feature>
<evidence type="ECO:0000313" key="5">
    <source>
        <dbReference type="EMBL" id="CAB4835517.1"/>
    </source>
</evidence>
<dbReference type="Gene3D" id="3.40.225.10">
    <property type="entry name" value="Class II aldolase/adducin N-terminal domain"/>
    <property type="match status" value="1"/>
</dbReference>
<evidence type="ECO:0000256" key="1">
    <source>
        <dbReference type="ARBA" id="ARBA00022723"/>
    </source>
</evidence>
<evidence type="ECO:0000313" key="6">
    <source>
        <dbReference type="EMBL" id="CAB4905342.1"/>
    </source>
</evidence>
<dbReference type="PANTHER" id="PTHR22789">
    <property type="entry name" value="FUCULOSE PHOSPHATE ALDOLASE"/>
    <property type="match status" value="1"/>
</dbReference>
<dbReference type="InterPro" id="IPR050197">
    <property type="entry name" value="Aldolase_class_II_sugar_metab"/>
</dbReference>
<dbReference type="EMBL" id="CAFABA010000129">
    <property type="protein sequence ID" value="CAB4835517.1"/>
    <property type="molecule type" value="Genomic_DNA"/>
</dbReference>
<dbReference type="GO" id="GO:0016832">
    <property type="term" value="F:aldehyde-lyase activity"/>
    <property type="evidence" value="ECO:0007669"/>
    <property type="project" value="TreeGrafter"/>
</dbReference>
<sequence length="256" mass="28382">MLLWGSVSPMAFVPTSEKLIPDLSPREEIVLLARTLWREGYNDHLAGHITVNLHDGTLLCNPWMLLWNEIRPQDIIRIDLDGNVVEGDWPVPPGIPLHLELHKMRPGVEVAMHNHPLYGTVWADMCEVPPAMDQSSSLGGGELVLVDEYDGPVNDPAGARRAIEKMGDSELALLAGHGVFVLGASIRAVHQRAVALEQRCRHTWHVRAAGGTLNSCLPQGYVDRMKQSDGTSFKGFWEAMVRQELNADPDLLGDRR</sequence>